<sequence>MQKNWFTTGKFGLFIHFGLYSLLGGEYKGQKIRGLAEWILNNADIPLEEYRSLAGEFNPQEFQAENICRLAKSWGMRYICLTSKHHEGFALFDSKVSSYNSVQASPCKRDFVREMQEACEKYGLTFCVYYSQAQDWDDPDAYRAYHDNSQKNFARYFYGKCLPQVEELLTNYGKIGMIWFDTPIDMSQQHCRELSELVHKLQPECLISGRIGHGLGDYISTQDNRIPAAPIEKMWEVAGTMNDSWGFRKGDENWQTAATTIHKLLKIAARGGNYLLNIGPDGQGRIPAACLTELNKVGEYLEKAGESVYSAYTLPLYVYEINEYCFTARDHQLYITFFNPEKLQGRTFDIPNICNHVVQAKWLNLPESYNEERMFRETSTLEGDPCYIVTLPKNLPNIPALTLKLTLAEADYRQNPL</sequence>
<dbReference type="EMBL" id="CP118868">
    <property type="protein sequence ID" value="WEG35693.1"/>
    <property type="molecule type" value="Genomic_DNA"/>
</dbReference>
<dbReference type="InterPro" id="IPR000933">
    <property type="entry name" value="Glyco_hydro_29"/>
</dbReference>
<dbReference type="InterPro" id="IPR016286">
    <property type="entry name" value="FUC_metazoa-typ"/>
</dbReference>
<comment type="function">
    <text evidence="1">Alpha-L-fucosidase is responsible for hydrolyzing the alpha-1,6-linked fucose joined to the reducing-end N-acetylglucosamine of the carbohydrate moieties of glycoproteins.</text>
</comment>
<evidence type="ECO:0000259" key="7">
    <source>
        <dbReference type="Pfam" id="PF01120"/>
    </source>
</evidence>
<dbReference type="RefSeq" id="WP_315571810.1">
    <property type="nucleotide sequence ID" value="NZ_CP118868.1"/>
</dbReference>
<evidence type="ECO:0000313" key="8">
    <source>
        <dbReference type="EMBL" id="WEG35693.1"/>
    </source>
</evidence>
<evidence type="ECO:0000256" key="1">
    <source>
        <dbReference type="ARBA" id="ARBA00004071"/>
    </source>
</evidence>
<dbReference type="InterPro" id="IPR017853">
    <property type="entry name" value="GH"/>
</dbReference>
<keyword evidence="6" id="KW-0326">Glycosidase</keyword>
<dbReference type="PANTHER" id="PTHR10030:SF37">
    <property type="entry name" value="ALPHA-L-FUCOSIDASE-RELATED"/>
    <property type="match status" value="1"/>
</dbReference>
<dbReference type="Gene3D" id="3.20.20.80">
    <property type="entry name" value="Glycosidases"/>
    <property type="match status" value="1"/>
</dbReference>
<organism evidence="8 9">
    <name type="scientific">Amygdalobacter indicium</name>
    <dbReference type="NCBI Taxonomy" id="3029272"/>
    <lineage>
        <taxon>Bacteria</taxon>
        <taxon>Bacillati</taxon>
        <taxon>Bacillota</taxon>
        <taxon>Clostridia</taxon>
        <taxon>Eubacteriales</taxon>
        <taxon>Oscillospiraceae</taxon>
        <taxon>Amygdalobacter</taxon>
    </lineage>
</organism>
<dbReference type="Pfam" id="PF01120">
    <property type="entry name" value="Alpha_L_fucos"/>
    <property type="match status" value="1"/>
</dbReference>
<dbReference type="EC" id="3.2.1.51" evidence="3"/>
<dbReference type="InterPro" id="IPR057739">
    <property type="entry name" value="Glyco_hydro_29_N"/>
</dbReference>
<dbReference type="PIRSF" id="PIRSF001092">
    <property type="entry name" value="Alpha-L-fucosidase"/>
    <property type="match status" value="1"/>
</dbReference>
<gene>
    <name evidence="8" type="ORF">PYS61_00595</name>
</gene>
<keyword evidence="5" id="KW-0378">Hydrolase</keyword>
<evidence type="ECO:0000256" key="3">
    <source>
        <dbReference type="ARBA" id="ARBA00012662"/>
    </source>
</evidence>
<reference evidence="8 9" key="1">
    <citation type="submission" date="2023-02" db="EMBL/GenBank/DDBJ databases">
        <title>Novel Oscillospiraceae bacterial genomes.</title>
        <authorList>
            <person name="Srinivasan S."/>
            <person name="Austin M.N."/>
            <person name="Fiedler T.L."/>
            <person name="Strenk S.M."/>
            <person name="Agnew K.J."/>
            <person name="Nagana Gowda G.A."/>
            <person name="Raftery D."/>
            <person name="Beamer M.A."/>
            <person name="Achilles S.L."/>
            <person name="Wiesenfeld H.C."/>
            <person name="Fredricks D.N."/>
            <person name="Hillier S.L."/>
        </authorList>
    </citation>
    <scope>NUCLEOTIDE SEQUENCE [LARGE SCALE GENOMIC DNA]</scope>
    <source>
        <strain evidence="8 9">CHIC02 1186E3-8</strain>
    </source>
</reference>
<evidence type="ECO:0000313" key="9">
    <source>
        <dbReference type="Proteomes" id="UP001220478"/>
    </source>
</evidence>
<dbReference type="PRINTS" id="PR00741">
    <property type="entry name" value="GLHYDRLASE29"/>
</dbReference>
<dbReference type="SUPFAM" id="SSF51445">
    <property type="entry name" value="(Trans)glycosidases"/>
    <property type="match status" value="1"/>
</dbReference>
<name>A0ABY8C4S2_9FIRM</name>
<dbReference type="Proteomes" id="UP001220478">
    <property type="component" value="Chromosome"/>
</dbReference>
<comment type="similarity">
    <text evidence="2">Belongs to the glycosyl hydrolase 29 family.</text>
</comment>
<feature type="domain" description="Glycoside hydrolase family 29 N-terminal" evidence="7">
    <location>
        <begin position="3"/>
        <end position="306"/>
    </location>
</feature>
<accession>A0ABY8C4S2</accession>
<evidence type="ECO:0000256" key="2">
    <source>
        <dbReference type="ARBA" id="ARBA00007951"/>
    </source>
</evidence>
<keyword evidence="4" id="KW-0732">Signal</keyword>
<evidence type="ECO:0000256" key="4">
    <source>
        <dbReference type="ARBA" id="ARBA00022729"/>
    </source>
</evidence>
<evidence type="ECO:0000256" key="5">
    <source>
        <dbReference type="ARBA" id="ARBA00022801"/>
    </source>
</evidence>
<keyword evidence="9" id="KW-1185">Reference proteome</keyword>
<proteinExistence type="inferred from homology"/>
<evidence type="ECO:0000256" key="6">
    <source>
        <dbReference type="ARBA" id="ARBA00023295"/>
    </source>
</evidence>
<dbReference type="SMART" id="SM00812">
    <property type="entry name" value="Alpha_L_fucos"/>
    <property type="match status" value="1"/>
</dbReference>
<protein>
    <recommendedName>
        <fullName evidence="3">alpha-L-fucosidase</fullName>
        <ecNumber evidence="3">3.2.1.51</ecNumber>
    </recommendedName>
</protein>
<dbReference type="PANTHER" id="PTHR10030">
    <property type="entry name" value="ALPHA-L-FUCOSIDASE"/>
    <property type="match status" value="1"/>
</dbReference>